<accession>A0A645J3M3</accession>
<organism evidence="2">
    <name type="scientific">bioreactor metagenome</name>
    <dbReference type="NCBI Taxonomy" id="1076179"/>
    <lineage>
        <taxon>unclassified sequences</taxon>
        <taxon>metagenomes</taxon>
        <taxon>ecological metagenomes</taxon>
    </lineage>
</organism>
<protein>
    <submittedName>
        <fullName evidence="2">Uncharacterized protein</fullName>
    </submittedName>
</protein>
<dbReference type="EMBL" id="VSSQ01130691">
    <property type="protein sequence ID" value="MPN58231.1"/>
    <property type="molecule type" value="Genomic_DNA"/>
</dbReference>
<sequence length="126" mass="14238">MPAQLLRRNREFIPLPGIGYLHVPGDVFTVPVGTVKHQENICRRFLKRFQSDGKHIRLFILESENHRCVCCLSIEFERISSVGSIAFDTWNGFAPDAVSRFKTGVSRNQIRPGKDSSGKAQQGTHE</sequence>
<evidence type="ECO:0000313" key="2">
    <source>
        <dbReference type="EMBL" id="MPN58231.1"/>
    </source>
</evidence>
<name>A0A645J3M3_9ZZZZ</name>
<proteinExistence type="predicted"/>
<dbReference type="AlphaFoldDB" id="A0A645J3M3"/>
<evidence type="ECO:0000256" key="1">
    <source>
        <dbReference type="SAM" id="MobiDB-lite"/>
    </source>
</evidence>
<gene>
    <name evidence="2" type="ORF">SDC9_205934</name>
</gene>
<feature type="region of interest" description="Disordered" evidence="1">
    <location>
        <begin position="104"/>
        <end position="126"/>
    </location>
</feature>
<comment type="caution">
    <text evidence="2">The sequence shown here is derived from an EMBL/GenBank/DDBJ whole genome shotgun (WGS) entry which is preliminary data.</text>
</comment>
<reference evidence="2" key="1">
    <citation type="submission" date="2019-08" db="EMBL/GenBank/DDBJ databases">
        <authorList>
            <person name="Kucharzyk K."/>
            <person name="Murdoch R.W."/>
            <person name="Higgins S."/>
            <person name="Loffler F."/>
        </authorList>
    </citation>
    <scope>NUCLEOTIDE SEQUENCE</scope>
</reference>